<keyword evidence="1" id="KW-0472">Membrane</keyword>
<organism evidence="2 3">
    <name type="scientific">Didymella heteroderae</name>
    <dbReference type="NCBI Taxonomy" id="1769908"/>
    <lineage>
        <taxon>Eukaryota</taxon>
        <taxon>Fungi</taxon>
        <taxon>Dikarya</taxon>
        <taxon>Ascomycota</taxon>
        <taxon>Pezizomycotina</taxon>
        <taxon>Dothideomycetes</taxon>
        <taxon>Pleosporomycetidae</taxon>
        <taxon>Pleosporales</taxon>
        <taxon>Pleosporineae</taxon>
        <taxon>Didymellaceae</taxon>
        <taxon>Didymella</taxon>
    </lineage>
</organism>
<dbReference type="AlphaFoldDB" id="A0A9P4WGH2"/>
<dbReference type="PANTHER" id="PTHR28019">
    <property type="entry name" value="CELL MEMBRANE PROTEIN YLR413W-RELATED"/>
    <property type="match status" value="1"/>
</dbReference>
<protein>
    <recommendedName>
        <fullName evidence="4">Integral membrane protein</fullName>
    </recommendedName>
</protein>
<dbReference type="OrthoDB" id="4480814at2759"/>
<evidence type="ECO:0000313" key="3">
    <source>
        <dbReference type="Proteomes" id="UP000758155"/>
    </source>
</evidence>
<sequence length="236" mass="25064">MFGQLQTPATVAGHDLYFVKIQASRHDTASQSFANIANDVGERFGVNEQSNKSLNVVLTGSSLGSYRIGLWSYCREETSLGADGTSNCAPPSRDFWFNPLDVWTLEDPSLQKTLADDLSPGLKAYSRAVVFIKAAFILATVLTVAELFAIFFAIVTRAASAVGLVLSLASLVFTLAAAASTTIAYGALTGLVKSGLGPYNIEASIGGKMLIVVWLGFGLKVVSIPLWLPSMLCCKA</sequence>
<comment type="caution">
    <text evidence="2">The sequence shown here is derived from an EMBL/GenBank/DDBJ whole genome shotgun (WGS) entry which is preliminary data.</text>
</comment>
<dbReference type="InterPro" id="IPR009571">
    <property type="entry name" value="SUR7/Rim9-like_fungi"/>
</dbReference>
<evidence type="ECO:0000313" key="2">
    <source>
        <dbReference type="EMBL" id="KAF3031645.1"/>
    </source>
</evidence>
<dbReference type="EMBL" id="SWKV01000130">
    <property type="protein sequence ID" value="KAF3031645.1"/>
    <property type="molecule type" value="Genomic_DNA"/>
</dbReference>
<evidence type="ECO:0000256" key="1">
    <source>
        <dbReference type="SAM" id="Phobius"/>
    </source>
</evidence>
<gene>
    <name evidence="2" type="ORF">E8E12_001329</name>
</gene>
<feature type="transmembrane region" description="Helical" evidence="1">
    <location>
        <begin position="130"/>
        <end position="155"/>
    </location>
</feature>
<keyword evidence="3" id="KW-1185">Reference proteome</keyword>
<name>A0A9P4WGH2_9PLEO</name>
<dbReference type="GO" id="GO:0051285">
    <property type="term" value="C:cell cortex of cell tip"/>
    <property type="evidence" value="ECO:0007669"/>
    <property type="project" value="TreeGrafter"/>
</dbReference>
<feature type="transmembrane region" description="Helical" evidence="1">
    <location>
        <begin position="209"/>
        <end position="228"/>
    </location>
</feature>
<dbReference type="InterPro" id="IPR052413">
    <property type="entry name" value="SUR7_domain"/>
</dbReference>
<dbReference type="PANTHER" id="PTHR28019:SF3">
    <property type="entry name" value="INTEGRAL MEMBRANE PROTEIN (AFU_ORTHOLOGUE AFUA_6G07470)"/>
    <property type="match status" value="1"/>
</dbReference>
<keyword evidence="1" id="KW-0812">Transmembrane</keyword>
<proteinExistence type="predicted"/>
<dbReference type="GO" id="GO:0005886">
    <property type="term" value="C:plasma membrane"/>
    <property type="evidence" value="ECO:0007669"/>
    <property type="project" value="InterPro"/>
</dbReference>
<dbReference type="Proteomes" id="UP000758155">
    <property type="component" value="Unassembled WGS sequence"/>
</dbReference>
<dbReference type="Pfam" id="PF06687">
    <property type="entry name" value="SUR7"/>
    <property type="match status" value="1"/>
</dbReference>
<dbReference type="GO" id="GO:0031505">
    <property type="term" value="P:fungal-type cell wall organization"/>
    <property type="evidence" value="ECO:0007669"/>
    <property type="project" value="TreeGrafter"/>
</dbReference>
<accession>A0A9P4WGH2</accession>
<reference evidence="2" key="1">
    <citation type="submission" date="2019-04" db="EMBL/GenBank/DDBJ databases">
        <title>Sequencing of skin fungus with MAO and IRED activity.</title>
        <authorList>
            <person name="Marsaioli A.J."/>
            <person name="Bonatto J.M.C."/>
            <person name="Reis Junior O."/>
        </authorList>
    </citation>
    <scope>NUCLEOTIDE SEQUENCE</scope>
    <source>
        <strain evidence="2">28M1</strain>
    </source>
</reference>
<feature type="transmembrane region" description="Helical" evidence="1">
    <location>
        <begin position="161"/>
        <end position="188"/>
    </location>
</feature>
<keyword evidence="1" id="KW-1133">Transmembrane helix</keyword>
<evidence type="ECO:0008006" key="4">
    <source>
        <dbReference type="Google" id="ProtNLM"/>
    </source>
</evidence>